<dbReference type="GO" id="GO:0006826">
    <property type="term" value="P:iron ion transport"/>
    <property type="evidence" value="ECO:0007669"/>
    <property type="project" value="InterPro"/>
</dbReference>
<proteinExistence type="inferred from homology"/>
<dbReference type="PROSITE" id="PS50905">
    <property type="entry name" value="FERRITIN_LIKE"/>
    <property type="match status" value="1"/>
</dbReference>
<dbReference type="InterPro" id="IPR009078">
    <property type="entry name" value="Ferritin-like_SF"/>
</dbReference>
<evidence type="ECO:0000313" key="8">
    <source>
        <dbReference type="Proteomes" id="UP000645828"/>
    </source>
</evidence>
<reference evidence="7" key="1">
    <citation type="submission" date="2020-12" db="EMBL/GenBank/DDBJ databases">
        <authorList>
            <consortium name="Molecular Ecology Group"/>
        </authorList>
    </citation>
    <scope>NUCLEOTIDE SEQUENCE</scope>
    <source>
        <strain evidence="7">TBG_1078</strain>
    </source>
</reference>
<comment type="function">
    <text evidence="2">Stores iron in a soluble, non-toxic, readily available form. Important for iron homeostasis. Iron is taken up in the ferrous form and deposited as ferric hydroxides after oxidation. Also plays a role in delivery of iron to cells. Mediates iron uptake in capsule cells of the developing kidney. Delivery to lysosomes by the cargo receptor NCOA4 for autophagic degradation and release or iron.</text>
</comment>
<sequence length="120" mass="13682">MHLQASYTFLSLGFYFDQKDLALEGVDHFFQELAEEKNEDTQHPLKMQNYCSKMIGIKPWMPWKPGGPGENLKQALLDLHALGSKDHSDLHLCSFLENCFLSKQVKPIKKVVTTWLTSAG</sequence>
<dbReference type="GO" id="GO:0008199">
    <property type="term" value="F:ferric iron binding"/>
    <property type="evidence" value="ECO:0007669"/>
    <property type="project" value="InterPro"/>
</dbReference>
<feature type="binding site" evidence="4">
    <location>
        <position position="104"/>
    </location>
    <ligand>
        <name>Fe cation</name>
        <dbReference type="ChEBI" id="CHEBI:24875"/>
        <label>1</label>
    </ligand>
</feature>
<dbReference type="InterPro" id="IPR001519">
    <property type="entry name" value="Ferritin"/>
</dbReference>
<name>A0A811ZE41_NYCPR</name>
<comment type="similarity">
    <text evidence="5">Belongs to the ferritin family.</text>
</comment>
<accession>A0A811ZE41</accession>
<dbReference type="EMBL" id="CAJHUB010000762">
    <property type="protein sequence ID" value="CAD7686914.1"/>
    <property type="molecule type" value="Genomic_DNA"/>
</dbReference>
<keyword evidence="4 5" id="KW-0408">Iron</keyword>
<dbReference type="GO" id="GO:0008198">
    <property type="term" value="F:ferrous iron binding"/>
    <property type="evidence" value="ECO:0007669"/>
    <property type="project" value="TreeGrafter"/>
</dbReference>
<dbReference type="Gene3D" id="1.20.1260.10">
    <property type="match status" value="2"/>
</dbReference>
<keyword evidence="5" id="KW-0409">Iron storage</keyword>
<comment type="subcellular location">
    <subcellularLocation>
        <location evidence="1">Autolysosome</location>
    </subcellularLocation>
</comment>
<evidence type="ECO:0000256" key="4">
    <source>
        <dbReference type="PIRSR" id="PIRSR601519-1"/>
    </source>
</evidence>
<evidence type="ECO:0000256" key="1">
    <source>
        <dbReference type="ARBA" id="ARBA00044942"/>
    </source>
</evidence>
<dbReference type="SUPFAM" id="SSF47240">
    <property type="entry name" value="Ferritin-like"/>
    <property type="match status" value="1"/>
</dbReference>
<dbReference type="PANTHER" id="PTHR11431:SF47">
    <property type="entry name" value="FERRITIN LIGHT CHAIN"/>
    <property type="match status" value="1"/>
</dbReference>
<dbReference type="PANTHER" id="PTHR11431">
    <property type="entry name" value="FERRITIN"/>
    <property type="match status" value="1"/>
</dbReference>
<dbReference type="GO" id="GO:0006879">
    <property type="term" value="P:intracellular iron ion homeostasis"/>
    <property type="evidence" value="ECO:0007669"/>
    <property type="project" value="UniProtKB-KW"/>
</dbReference>
<comment type="caution">
    <text evidence="7">The sequence shown here is derived from an EMBL/GenBank/DDBJ whole genome shotgun (WGS) entry which is preliminary data.</text>
</comment>
<keyword evidence="4 5" id="KW-0479">Metal-binding</keyword>
<protein>
    <recommendedName>
        <fullName evidence="5">Ferritin</fullName>
    </recommendedName>
</protein>
<organism evidence="7 8">
    <name type="scientific">Nyctereutes procyonoides</name>
    <name type="common">Raccoon dog</name>
    <name type="synonym">Canis procyonoides</name>
    <dbReference type="NCBI Taxonomy" id="34880"/>
    <lineage>
        <taxon>Eukaryota</taxon>
        <taxon>Metazoa</taxon>
        <taxon>Chordata</taxon>
        <taxon>Craniata</taxon>
        <taxon>Vertebrata</taxon>
        <taxon>Euteleostomi</taxon>
        <taxon>Mammalia</taxon>
        <taxon>Eutheria</taxon>
        <taxon>Laurasiatheria</taxon>
        <taxon>Carnivora</taxon>
        <taxon>Caniformia</taxon>
        <taxon>Canidae</taxon>
        <taxon>Nyctereutes</taxon>
    </lineage>
</organism>
<evidence type="ECO:0000259" key="6">
    <source>
        <dbReference type="PROSITE" id="PS50905"/>
    </source>
</evidence>
<evidence type="ECO:0000256" key="2">
    <source>
        <dbReference type="ARBA" id="ARBA00045578"/>
    </source>
</evidence>
<evidence type="ECO:0000256" key="3">
    <source>
        <dbReference type="ARBA" id="ARBA00047045"/>
    </source>
</evidence>
<dbReference type="GO" id="GO:0044754">
    <property type="term" value="C:autolysosome"/>
    <property type="evidence" value="ECO:0007669"/>
    <property type="project" value="UniProtKB-SubCell"/>
</dbReference>
<feature type="domain" description="Ferritin-like diiron" evidence="6">
    <location>
        <begin position="1"/>
        <end position="120"/>
    </location>
</feature>
<evidence type="ECO:0000313" key="7">
    <source>
        <dbReference type="EMBL" id="CAD7686914.1"/>
    </source>
</evidence>
<comment type="subunit">
    <text evidence="3">Oligomer of 24 subunits. There are two types of subunits: L (light) chain and H (heavy) chain. The major chain can be light or heavy, depending on the species and tissue type. The functional molecule forms a roughly spherical shell with a diameter of 12 nm and contains a central cavity into which the insoluble mineral iron core is deposited. Interacts with NCOA4.</text>
</comment>
<dbReference type="Proteomes" id="UP000645828">
    <property type="component" value="Unassembled WGS sequence"/>
</dbReference>
<dbReference type="AlphaFoldDB" id="A0A811ZE41"/>
<dbReference type="InterPro" id="IPR012347">
    <property type="entry name" value="Ferritin-like"/>
</dbReference>
<dbReference type="InterPro" id="IPR009040">
    <property type="entry name" value="Ferritin-like_diiron"/>
</dbReference>
<gene>
    <name evidence="7" type="ORF">NYPRO_LOCUS19707</name>
</gene>
<evidence type="ECO:0000256" key="5">
    <source>
        <dbReference type="RuleBase" id="RU361145"/>
    </source>
</evidence>
<keyword evidence="8" id="KW-1185">Reference proteome</keyword>